<name>A0A8H3TUF8_9TREE</name>
<feature type="transmembrane region" description="Helical" evidence="1">
    <location>
        <begin position="260"/>
        <end position="282"/>
    </location>
</feature>
<dbReference type="OrthoDB" id="2310204at2759"/>
<evidence type="ECO:0000313" key="3">
    <source>
        <dbReference type="Proteomes" id="UP000620104"/>
    </source>
</evidence>
<keyword evidence="1" id="KW-0812">Transmembrane</keyword>
<gene>
    <name evidence="2" type="ORF">NliqN6_3312</name>
</gene>
<evidence type="ECO:0000313" key="2">
    <source>
        <dbReference type="EMBL" id="GHJ86910.1"/>
    </source>
</evidence>
<dbReference type="EMBL" id="BLZA01000019">
    <property type="protein sequence ID" value="GHJ86910.1"/>
    <property type="molecule type" value="Genomic_DNA"/>
</dbReference>
<dbReference type="AlphaFoldDB" id="A0A8H3TUF8"/>
<comment type="caution">
    <text evidence="2">The sequence shown here is derived from an EMBL/GenBank/DDBJ whole genome shotgun (WGS) entry which is preliminary data.</text>
</comment>
<protein>
    <submittedName>
        <fullName evidence="2">Uncharacterized protein</fullName>
    </submittedName>
</protein>
<reference evidence="2" key="1">
    <citation type="submission" date="2020-07" db="EMBL/GenBank/DDBJ databases">
        <title>Draft Genome Sequence of a Deep-Sea Yeast, Naganishia (Cryptococcus) liquefaciens strain N6.</title>
        <authorList>
            <person name="Han Y.W."/>
            <person name="Kajitani R."/>
            <person name="Morimoto H."/>
            <person name="Parhat M."/>
            <person name="Tsubouchi H."/>
            <person name="Bakenova O."/>
            <person name="Ogata M."/>
            <person name="Argunhan B."/>
            <person name="Aoki R."/>
            <person name="Kajiwara S."/>
            <person name="Itoh T."/>
            <person name="Iwasaki H."/>
        </authorList>
    </citation>
    <scope>NUCLEOTIDE SEQUENCE</scope>
    <source>
        <strain evidence="2">N6</strain>
    </source>
</reference>
<proteinExistence type="predicted"/>
<evidence type="ECO:0000256" key="1">
    <source>
        <dbReference type="SAM" id="Phobius"/>
    </source>
</evidence>
<sequence>MAVASDSGMPMGQAAIRHAKRDQYSGFDDPRVNGGYMLTIAQNTNPPGLGEPLNTILSADSDARVLALNSDEGGFLNYMLSTSLGEECLGQHYGDYQMANLGDGQGNVTEMEVLRWNYGDIYIGTCRETFNGGLHLRYWRQNNTGAYFMAVSEELDLAANHLIAPNGYNLGRDHMVGNLTDQQSVIPTLNLTNTSTYSGSSSWANYTYETSVKYISGLLQNSSEGVNHPDSVAVNGRPAIDGLVAVLTVKITGVPPSSGALINVAVPVSAFVIVLSTAMAMLL</sequence>
<organism evidence="2 3">
    <name type="scientific">Naganishia liquefaciens</name>
    <dbReference type="NCBI Taxonomy" id="104408"/>
    <lineage>
        <taxon>Eukaryota</taxon>
        <taxon>Fungi</taxon>
        <taxon>Dikarya</taxon>
        <taxon>Basidiomycota</taxon>
        <taxon>Agaricomycotina</taxon>
        <taxon>Tremellomycetes</taxon>
        <taxon>Filobasidiales</taxon>
        <taxon>Filobasidiaceae</taxon>
        <taxon>Naganishia</taxon>
    </lineage>
</organism>
<keyword evidence="3" id="KW-1185">Reference proteome</keyword>
<keyword evidence="1" id="KW-0472">Membrane</keyword>
<dbReference type="Proteomes" id="UP000620104">
    <property type="component" value="Unassembled WGS sequence"/>
</dbReference>
<accession>A0A8H3TUF8</accession>
<keyword evidence="1" id="KW-1133">Transmembrane helix</keyword>